<gene>
    <name evidence="6" type="ORF">FHU37_000113</name>
</gene>
<dbReference type="GO" id="GO:0015171">
    <property type="term" value="F:amino acid transmembrane transporter activity"/>
    <property type="evidence" value="ECO:0007669"/>
    <property type="project" value="TreeGrafter"/>
</dbReference>
<evidence type="ECO:0000256" key="2">
    <source>
        <dbReference type="ARBA" id="ARBA00022692"/>
    </source>
</evidence>
<feature type="transmembrane region" description="Helical" evidence="5">
    <location>
        <begin position="226"/>
        <end position="244"/>
    </location>
</feature>
<dbReference type="AlphaFoldDB" id="A0A852ZPI2"/>
<dbReference type="InterPro" id="IPR002293">
    <property type="entry name" value="AA/rel_permease1"/>
</dbReference>
<evidence type="ECO:0000256" key="4">
    <source>
        <dbReference type="ARBA" id="ARBA00023136"/>
    </source>
</evidence>
<feature type="transmembrane region" description="Helical" evidence="5">
    <location>
        <begin position="194"/>
        <end position="214"/>
    </location>
</feature>
<protein>
    <submittedName>
        <fullName evidence="6">APA family basic amino acid/polyamine antiporter</fullName>
    </submittedName>
</protein>
<feature type="transmembrane region" description="Helical" evidence="5">
    <location>
        <begin position="265"/>
        <end position="287"/>
    </location>
</feature>
<dbReference type="Gene3D" id="1.20.1740.10">
    <property type="entry name" value="Amino acid/polyamine transporter I"/>
    <property type="match status" value="1"/>
</dbReference>
<evidence type="ECO:0000313" key="6">
    <source>
        <dbReference type="EMBL" id="NYI03170.1"/>
    </source>
</evidence>
<feature type="transmembrane region" description="Helical" evidence="5">
    <location>
        <begin position="164"/>
        <end position="182"/>
    </location>
</feature>
<dbReference type="PANTHER" id="PTHR43243:SF24">
    <property type="entry name" value="CATIONIC AMINO ACID TRANSPORT INTEGRAL MEMBRANE PROTEIN ROCE-RELATED"/>
    <property type="match status" value="1"/>
</dbReference>
<keyword evidence="3 5" id="KW-1133">Transmembrane helix</keyword>
<dbReference type="PANTHER" id="PTHR43243">
    <property type="entry name" value="INNER MEMBRANE TRANSPORTER YGJI-RELATED"/>
    <property type="match status" value="1"/>
</dbReference>
<name>A0A852ZPI2_9ACTN</name>
<dbReference type="PIRSF" id="PIRSF006060">
    <property type="entry name" value="AA_transporter"/>
    <property type="match status" value="1"/>
</dbReference>
<evidence type="ECO:0000256" key="1">
    <source>
        <dbReference type="ARBA" id="ARBA00004141"/>
    </source>
</evidence>
<dbReference type="EMBL" id="JACBZD010000001">
    <property type="protein sequence ID" value="NYI03170.1"/>
    <property type="molecule type" value="Genomic_DNA"/>
</dbReference>
<feature type="transmembrane region" description="Helical" evidence="5">
    <location>
        <begin position="307"/>
        <end position="334"/>
    </location>
</feature>
<dbReference type="GO" id="GO:0016020">
    <property type="term" value="C:membrane"/>
    <property type="evidence" value="ECO:0007669"/>
    <property type="project" value="UniProtKB-SubCell"/>
</dbReference>
<feature type="transmembrane region" description="Helical" evidence="5">
    <location>
        <begin position="388"/>
        <end position="407"/>
    </location>
</feature>
<sequence length="483" mass="49422">MPTPGSTPRPSLRIKPVEAQIAEGGADAEGHSLRRTMGLFQLTAFGIGAVVGTGIFVSLSDIVPVAGPASILSFLLAAATCVLSGLSFAELAGVIPVAGSSYAYAYATFGEAVAFLMGGWLLLEYGVSLSAVAVGWGQYLNELTGTLFGVALPDALSNPPGDGGLVNVPAALLIMLVALLLVRGVRESARATTAMVVVKLVVLALFVGLALTAFDSGNLLPFAPHGLAGIGAGASLAFFSYVGFDAISTAGEEVHNPRRNLPLAIVGSIGVCTVLYCAVTLAAIGAMPPERIGDSPAVLSTIAESVSGSATGAAVIAFGAVVAIASVVLAVFYGQTRILMSMSRDGLIPHVFERVSPTTGTPVANTWIVGGLFAVIAAVVPLKVVLDLTTIGSLAAMALVNLCVLALRRQRPDLPRNFTVPFGPVLPLLGFAFCLYLSVGFGGSTWILFLAFSVLCLLGYVAYGRRHSRLAVATDPVEGAPIP</sequence>
<evidence type="ECO:0000313" key="7">
    <source>
        <dbReference type="Proteomes" id="UP000567795"/>
    </source>
</evidence>
<feature type="transmembrane region" description="Helical" evidence="5">
    <location>
        <begin position="445"/>
        <end position="463"/>
    </location>
</feature>
<keyword evidence="2 5" id="KW-0812">Transmembrane</keyword>
<feature type="transmembrane region" description="Helical" evidence="5">
    <location>
        <begin position="71"/>
        <end position="91"/>
    </location>
</feature>
<evidence type="ECO:0000256" key="3">
    <source>
        <dbReference type="ARBA" id="ARBA00022989"/>
    </source>
</evidence>
<feature type="transmembrane region" description="Helical" evidence="5">
    <location>
        <begin position="39"/>
        <end position="59"/>
    </location>
</feature>
<comment type="subcellular location">
    <subcellularLocation>
        <location evidence="1">Membrane</location>
        <topology evidence="1">Multi-pass membrane protein</topology>
    </subcellularLocation>
</comment>
<keyword evidence="4 5" id="KW-0472">Membrane</keyword>
<dbReference type="Pfam" id="PF13520">
    <property type="entry name" value="AA_permease_2"/>
    <property type="match status" value="1"/>
</dbReference>
<reference evidence="6 7" key="1">
    <citation type="submission" date="2020-07" db="EMBL/GenBank/DDBJ databases">
        <title>Sequencing the genomes of 1000 actinobacteria strains.</title>
        <authorList>
            <person name="Klenk H.-P."/>
        </authorList>
    </citation>
    <scope>NUCLEOTIDE SEQUENCE [LARGE SCALE GENOMIC DNA]</scope>
    <source>
        <strain evidence="6 7">DSM 42178</strain>
    </source>
</reference>
<comment type="caution">
    <text evidence="6">The sequence shown here is derived from an EMBL/GenBank/DDBJ whole genome shotgun (WGS) entry which is preliminary data.</text>
</comment>
<organism evidence="6 7">
    <name type="scientific">Allostreptomyces psammosilenae</name>
    <dbReference type="NCBI Taxonomy" id="1892865"/>
    <lineage>
        <taxon>Bacteria</taxon>
        <taxon>Bacillati</taxon>
        <taxon>Actinomycetota</taxon>
        <taxon>Actinomycetes</taxon>
        <taxon>Kitasatosporales</taxon>
        <taxon>Streptomycetaceae</taxon>
        <taxon>Allostreptomyces</taxon>
    </lineage>
</organism>
<feature type="transmembrane region" description="Helical" evidence="5">
    <location>
        <begin position="363"/>
        <end position="382"/>
    </location>
</feature>
<proteinExistence type="predicted"/>
<evidence type="ECO:0000256" key="5">
    <source>
        <dbReference type="SAM" id="Phobius"/>
    </source>
</evidence>
<dbReference type="Proteomes" id="UP000567795">
    <property type="component" value="Unassembled WGS sequence"/>
</dbReference>
<dbReference type="RefSeq" id="WP_179812272.1">
    <property type="nucleotide sequence ID" value="NZ_JACBZD010000001.1"/>
</dbReference>
<keyword evidence="7" id="KW-1185">Reference proteome</keyword>
<accession>A0A852ZPI2</accession>
<feature type="transmembrane region" description="Helical" evidence="5">
    <location>
        <begin position="419"/>
        <end position="439"/>
    </location>
</feature>